<dbReference type="AlphaFoldDB" id="A0A494T5N6"/>
<accession>A0A494T5N6</accession>
<keyword evidence="3" id="KW-1185">Reference proteome</keyword>
<reference evidence="2 3" key="1">
    <citation type="submission" date="2018-09" db="EMBL/GenBank/DDBJ databases">
        <title>Sphingomonas peninsula sp. nov., isolated from fildes peninsula, Antarctic soil.</title>
        <authorList>
            <person name="Yingchao G."/>
        </authorList>
    </citation>
    <scope>NUCLEOTIDE SEQUENCE [LARGE SCALE GENOMIC DNA]</scope>
    <source>
        <strain evidence="2 3">YZ-8</strain>
        <plasmid evidence="2 3">unnamed2</plasmid>
    </source>
</reference>
<gene>
    <name evidence="2" type="ORF">D3Y57_01080</name>
</gene>
<evidence type="ECO:0000313" key="2">
    <source>
        <dbReference type="EMBL" id="AYJ84709.1"/>
    </source>
</evidence>
<evidence type="ECO:0000256" key="1">
    <source>
        <dbReference type="SAM" id="MobiDB-lite"/>
    </source>
</evidence>
<dbReference type="KEGG" id="spha:D3Y57_01080"/>
<organism evidence="2 3">
    <name type="scientific">Sphingomonas paeninsulae</name>
    <dbReference type="NCBI Taxonomy" id="2319844"/>
    <lineage>
        <taxon>Bacteria</taxon>
        <taxon>Pseudomonadati</taxon>
        <taxon>Pseudomonadota</taxon>
        <taxon>Alphaproteobacteria</taxon>
        <taxon>Sphingomonadales</taxon>
        <taxon>Sphingomonadaceae</taxon>
        <taxon>Sphingomonas</taxon>
    </lineage>
</organism>
<geneLocation type="plasmid" evidence="2">
    <name>unnamed2</name>
</geneLocation>
<evidence type="ECO:0000313" key="3">
    <source>
        <dbReference type="Proteomes" id="UP000276254"/>
    </source>
</evidence>
<dbReference type="PANTHER" id="PTHR33408">
    <property type="entry name" value="TRANSPOSASE"/>
    <property type="match status" value="1"/>
</dbReference>
<protein>
    <submittedName>
        <fullName evidence="2">Transposase</fullName>
    </submittedName>
</protein>
<feature type="region of interest" description="Disordered" evidence="1">
    <location>
        <begin position="101"/>
        <end position="126"/>
    </location>
</feature>
<dbReference type="Proteomes" id="UP000276254">
    <property type="component" value="Plasmid unnamed2"/>
</dbReference>
<dbReference type="PANTHER" id="PTHR33408:SF2">
    <property type="entry name" value="TRANSPOSASE DDE DOMAIN-CONTAINING PROTEIN"/>
    <property type="match status" value="1"/>
</dbReference>
<proteinExistence type="predicted"/>
<sequence length="152" mass="16648">MWLTGQLALGFKTMAMFRRDNGAAIRAVCSQFVVLCRQLSLFGLAAIAIDGSNSKAVNNRIEQVEGSIERYLAALDRADREASDVPKARVNQIREKIAGLRGPDTVPEGNSRASRSCPRSSGIPDRSGCQIHEQQWSRRWNCRLQLAGSGGC</sequence>
<name>A0A494T5N6_SPHPE</name>
<dbReference type="EMBL" id="CP032827">
    <property type="protein sequence ID" value="AYJ84709.1"/>
    <property type="molecule type" value="Genomic_DNA"/>
</dbReference>
<dbReference type="OrthoDB" id="9774608at2"/>
<keyword evidence="2" id="KW-0614">Plasmid</keyword>